<keyword evidence="1" id="KW-0732">Signal</keyword>
<dbReference type="InterPro" id="IPR021241">
    <property type="entry name" value="CsiV"/>
</dbReference>
<reference evidence="2" key="1">
    <citation type="submission" date="2024-07" db="EMBL/GenBank/DDBJ databases">
        <title>Genome Analysis of a Potential Novel Vibrio Species Secreting pH- and Thermo-stable Alginate Lyase and its Application in Producing Alginate Oligosaccharides.</title>
        <authorList>
            <person name="Huang H."/>
            <person name="Bao K."/>
        </authorList>
    </citation>
    <scope>NUCLEOTIDE SEQUENCE</scope>
    <source>
        <strain evidence="2">HB236076</strain>
    </source>
</reference>
<accession>A0AB39HHX2</accession>
<protein>
    <submittedName>
        <fullName evidence="2">Peptidoglycan binding protein CsiV</fullName>
    </submittedName>
</protein>
<feature type="signal peptide" evidence="1">
    <location>
        <begin position="1"/>
        <end position="18"/>
    </location>
</feature>
<gene>
    <name evidence="2" type="ORF">AB0763_05575</name>
</gene>
<name>A0AB39HHX2_9VIBR</name>
<dbReference type="RefSeq" id="WP_306101759.1">
    <property type="nucleotide sequence ID" value="NZ_CP162601.1"/>
</dbReference>
<dbReference type="AlphaFoldDB" id="A0AB39HHX2"/>
<proteinExistence type="predicted"/>
<sequence>MKRLSLVLLFFISLPTWAQRQFDVEVIIFKRTTSPAQVEEAWPNNLAPINKQGAATFSNQSYLNSKGVRLLPSSSYQLNDDASRIANHSGFKVLFHKAWRQGDQGKGSAPEFRILAGQNFASRFNSDGSSKSAQTTAQGFNETPVSGPLYELDGTLQVYVQHYLYLDTSLDLKEPGVKTVRVNTSDSPLTNDNSDNAGVEIGHLADIKPNVKKVDFLKSYRLNQVRRMRSSETHYLDNPLMGMIIQVRKVQ</sequence>
<dbReference type="KEGG" id="vih:AB0763_05575"/>
<evidence type="ECO:0000313" key="2">
    <source>
        <dbReference type="EMBL" id="XDK26327.1"/>
    </source>
</evidence>
<dbReference type="Pfam" id="PF10972">
    <property type="entry name" value="CsiV"/>
    <property type="match status" value="1"/>
</dbReference>
<dbReference type="EMBL" id="CP162601">
    <property type="protein sequence ID" value="XDK26327.1"/>
    <property type="molecule type" value="Genomic_DNA"/>
</dbReference>
<feature type="chain" id="PRO_5044282629" evidence="1">
    <location>
        <begin position="19"/>
        <end position="251"/>
    </location>
</feature>
<evidence type="ECO:0000256" key="1">
    <source>
        <dbReference type="SAM" id="SignalP"/>
    </source>
</evidence>
<organism evidence="2">
    <name type="scientific">Vibrio sp. HB236076</name>
    <dbReference type="NCBI Taxonomy" id="3232307"/>
    <lineage>
        <taxon>Bacteria</taxon>
        <taxon>Pseudomonadati</taxon>
        <taxon>Pseudomonadota</taxon>
        <taxon>Gammaproteobacteria</taxon>
        <taxon>Vibrionales</taxon>
        <taxon>Vibrionaceae</taxon>
        <taxon>Vibrio</taxon>
    </lineage>
</organism>